<gene>
    <name evidence="3" type="ORF">PNO31109_00797</name>
</gene>
<accession>A0A5E4SIY8</accession>
<dbReference type="PROSITE" id="PS50887">
    <property type="entry name" value="GGDEF"/>
    <property type="match status" value="1"/>
</dbReference>
<dbReference type="Gene3D" id="3.30.70.270">
    <property type="match status" value="1"/>
</dbReference>
<dbReference type="PROSITE" id="PS50112">
    <property type="entry name" value="PAS"/>
    <property type="match status" value="1"/>
</dbReference>
<dbReference type="InterPro" id="IPR052155">
    <property type="entry name" value="Biofilm_reg_signaling"/>
</dbReference>
<evidence type="ECO:0000313" key="3">
    <source>
        <dbReference type="EMBL" id="VVD75255.1"/>
    </source>
</evidence>
<dbReference type="SUPFAM" id="SSF55073">
    <property type="entry name" value="Nucleotide cyclase"/>
    <property type="match status" value="1"/>
</dbReference>
<dbReference type="PANTHER" id="PTHR44757:SF2">
    <property type="entry name" value="BIOFILM ARCHITECTURE MAINTENANCE PROTEIN MBAA"/>
    <property type="match status" value="1"/>
</dbReference>
<dbReference type="AlphaFoldDB" id="A0A5E4SIY8"/>
<proteinExistence type="predicted"/>
<dbReference type="InterPro" id="IPR035965">
    <property type="entry name" value="PAS-like_dom_sf"/>
</dbReference>
<dbReference type="CDD" id="cd01949">
    <property type="entry name" value="GGDEF"/>
    <property type="match status" value="1"/>
</dbReference>
<dbReference type="Proteomes" id="UP000367825">
    <property type="component" value="Unassembled WGS sequence"/>
</dbReference>
<dbReference type="SMART" id="SM00267">
    <property type="entry name" value="GGDEF"/>
    <property type="match status" value="1"/>
</dbReference>
<feature type="domain" description="PAS" evidence="1">
    <location>
        <begin position="1"/>
        <end position="63"/>
    </location>
</feature>
<dbReference type="SMART" id="SM00091">
    <property type="entry name" value="PAS"/>
    <property type="match status" value="1"/>
</dbReference>
<organism evidence="3 4">
    <name type="scientific">Pandoraea nosoerga</name>
    <dbReference type="NCBI Taxonomy" id="2508296"/>
    <lineage>
        <taxon>Bacteria</taxon>
        <taxon>Pseudomonadati</taxon>
        <taxon>Pseudomonadota</taxon>
        <taxon>Betaproteobacteria</taxon>
        <taxon>Burkholderiales</taxon>
        <taxon>Burkholderiaceae</taxon>
        <taxon>Pandoraea</taxon>
    </lineage>
</organism>
<evidence type="ECO:0000259" key="1">
    <source>
        <dbReference type="PROSITE" id="PS50112"/>
    </source>
</evidence>
<name>A0A5E4SIY8_9BURK</name>
<dbReference type="NCBIfam" id="TIGR00254">
    <property type="entry name" value="GGDEF"/>
    <property type="match status" value="1"/>
</dbReference>
<dbReference type="EMBL" id="CABPSC010000002">
    <property type="protein sequence ID" value="VVD75255.1"/>
    <property type="molecule type" value="Genomic_DNA"/>
</dbReference>
<dbReference type="Pfam" id="PF08447">
    <property type="entry name" value="PAS_3"/>
    <property type="match status" value="1"/>
</dbReference>
<reference evidence="3 4" key="1">
    <citation type="submission" date="2019-08" db="EMBL/GenBank/DDBJ databases">
        <authorList>
            <person name="Peeters C."/>
        </authorList>
    </citation>
    <scope>NUCLEOTIDE SEQUENCE [LARGE SCALE GENOMIC DNA]</scope>
    <source>
        <strain evidence="3 4">LMG 31109</strain>
    </source>
</reference>
<feature type="domain" description="GGDEF" evidence="2">
    <location>
        <begin position="332"/>
        <end position="465"/>
    </location>
</feature>
<evidence type="ECO:0000259" key="2">
    <source>
        <dbReference type="PROSITE" id="PS50887"/>
    </source>
</evidence>
<dbReference type="Pfam" id="PF00990">
    <property type="entry name" value="GGDEF"/>
    <property type="match status" value="1"/>
</dbReference>
<dbReference type="Gene3D" id="3.30.450.20">
    <property type="entry name" value="PAS domain"/>
    <property type="match status" value="1"/>
</dbReference>
<dbReference type="InterPro" id="IPR043128">
    <property type="entry name" value="Rev_trsase/Diguanyl_cyclase"/>
</dbReference>
<dbReference type="InterPro" id="IPR000014">
    <property type="entry name" value="PAS"/>
</dbReference>
<dbReference type="Gene3D" id="3.30.450.40">
    <property type="match status" value="1"/>
</dbReference>
<protein>
    <submittedName>
        <fullName evidence="3">Sensor domain-containing diguanylate cyclase</fullName>
    </submittedName>
</protein>
<dbReference type="SUPFAM" id="SSF55781">
    <property type="entry name" value="GAF domain-like"/>
    <property type="match status" value="1"/>
</dbReference>
<dbReference type="NCBIfam" id="TIGR00229">
    <property type="entry name" value="sensory_box"/>
    <property type="match status" value="1"/>
</dbReference>
<dbReference type="PANTHER" id="PTHR44757">
    <property type="entry name" value="DIGUANYLATE CYCLASE DGCP"/>
    <property type="match status" value="1"/>
</dbReference>
<dbReference type="CDD" id="cd00130">
    <property type="entry name" value="PAS"/>
    <property type="match status" value="1"/>
</dbReference>
<dbReference type="InterPro" id="IPR000160">
    <property type="entry name" value="GGDEF_dom"/>
</dbReference>
<keyword evidence="4" id="KW-1185">Reference proteome</keyword>
<dbReference type="SUPFAM" id="SSF55785">
    <property type="entry name" value="PYP-like sensor domain (PAS domain)"/>
    <property type="match status" value="1"/>
</dbReference>
<dbReference type="InterPro" id="IPR029016">
    <property type="entry name" value="GAF-like_dom_sf"/>
</dbReference>
<dbReference type="InterPro" id="IPR029787">
    <property type="entry name" value="Nucleotide_cyclase"/>
</dbReference>
<dbReference type="InterPro" id="IPR013655">
    <property type="entry name" value="PAS_fold_3"/>
</dbReference>
<dbReference type="RefSeq" id="WP_174966264.1">
    <property type="nucleotide sequence ID" value="NZ_CABPSC010000002.1"/>
</dbReference>
<sequence length="468" mass="51251">MELLLDAVFLVNREGTLVYVSPACERIFGYTSQELMGRSMIDFVAKEDRERTLEESKRVIAGQPRIGFENRYVHKDGHYVHLMWSARWSEEHGLRIGVARDVSARKRAEALQRATYSISEAAHDAADIRTLCQAVHATLSTLFPIDAIVVATCTAAVADSMDAEDAVDGLGGEDSAGAWEKAYQYRESPEVPLLDWALAQRVSARAVRARQPRWHLIDAAPAQARVEPFTPNDASAVIDKDRGALAVLPMHTARRAVGTLMIYGPAGALQAEAAQRLLAFVCDQTALAIERKQLIDDLYKAARFDELTGLPNRRTFGEYAADAVRRAQRTNGKLALLFADIDGFKGVNDGMGHAVGDLLLKEIGGRMKAGVAECGFVARHAGDEFVALLHDAEIVERIDFAVNRLRAGIEQAISVNGVDVTVRVSVGVAVFPDDGESMHELIRVADQRMYANKAERKSGAAGFLQRLI</sequence>
<evidence type="ECO:0000313" key="4">
    <source>
        <dbReference type="Proteomes" id="UP000367825"/>
    </source>
</evidence>